<evidence type="ECO:0000313" key="12">
    <source>
        <dbReference type="Proteomes" id="UP000503313"/>
    </source>
</evidence>
<evidence type="ECO:0000256" key="1">
    <source>
        <dbReference type="ARBA" id="ARBA00004571"/>
    </source>
</evidence>
<name>A0AAE7BG98_9BACT</name>
<keyword evidence="4" id="KW-0410">Iron transport</keyword>
<protein>
    <submittedName>
        <fullName evidence="11">TonB-dependent siderophore receptor</fullName>
    </submittedName>
</protein>
<evidence type="ECO:0000313" key="11">
    <source>
        <dbReference type="EMBL" id="QKF77442.1"/>
    </source>
</evidence>
<evidence type="ECO:0000256" key="9">
    <source>
        <dbReference type="ARBA" id="ARBA00023136"/>
    </source>
</evidence>
<keyword evidence="5" id="KW-0812">Transmembrane</keyword>
<sequence length="363" mass="42318">MLRIKLYVILILSLLTVNLQAFETNYINTYSKLIANNFKLVDLDDENAEFKMAKKEENYDYALKYKLAKSGYENSDYINYHTENFYNEDSYNLIFSSSIYLYDYMWLNFDMNYKDSLRSIMESSGGVAYLKKSTKEESSVGLYFKPNSIITSSISFENLNTNIDYDKFINQSSKNTDNKKLKFSITSDLDFVTLDTSVYQIFKDNRYLSRSEDNEDYLQNTQELYRGLEIALSKDLTENLKLTSSAKFSNIEILNSNIEDYKGNVPLYTPQKEFDLKTEYLYKDIKFISKVSYVGSRYIDNVNSQKLGSYTIGSLGASFYTKFIDEDAKIDLSIKNILNKDYYLYSDTKGDSTSFMMNMSMPF</sequence>
<keyword evidence="8" id="KW-0406">Ion transport</keyword>
<dbReference type="EMBL" id="CP053835">
    <property type="protein sequence ID" value="QKF77442.1"/>
    <property type="molecule type" value="Genomic_DNA"/>
</dbReference>
<evidence type="ECO:0000256" key="7">
    <source>
        <dbReference type="ARBA" id="ARBA00023004"/>
    </source>
</evidence>
<dbReference type="AlphaFoldDB" id="A0AAE7BG98"/>
<keyword evidence="10" id="KW-0998">Cell outer membrane</keyword>
<keyword evidence="3" id="KW-1134">Transmembrane beta strand</keyword>
<keyword evidence="6" id="KW-0732">Signal</keyword>
<evidence type="ECO:0000256" key="4">
    <source>
        <dbReference type="ARBA" id="ARBA00022496"/>
    </source>
</evidence>
<evidence type="ECO:0000256" key="8">
    <source>
        <dbReference type="ARBA" id="ARBA00023065"/>
    </source>
</evidence>
<evidence type="ECO:0000256" key="5">
    <source>
        <dbReference type="ARBA" id="ARBA00022692"/>
    </source>
</evidence>
<accession>A0AAE7BG98</accession>
<evidence type="ECO:0000256" key="10">
    <source>
        <dbReference type="ARBA" id="ARBA00023237"/>
    </source>
</evidence>
<dbReference type="PANTHER" id="PTHR32552:SF68">
    <property type="entry name" value="FERRICHROME OUTER MEMBRANE TRANSPORTER_PHAGE RECEPTOR"/>
    <property type="match status" value="1"/>
</dbReference>
<dbReference type="InterPro" id="IPR036942">
    <property type="entry name" value="Beta-barrel_TonB_sf"/>
</dbReference>
<comment type="subcellular location">
    <subcellularLocation>
        <location evidence="1">Cell outer membrane</location>
        <topology evidence="1">Multi-pass membrane protein</topology>
    </subcellularLocation>
</comment>
<dbReference type="Proteomes" id="UP000503313">
    <property type="component" value="Chromosome"/>
</dbReference>
<evidence type="ECO:0000256" key="2">
    <source>
        <dbReference type="ARBA" id="ARBA00022448"/>
    </source>
</evidence>
<keyword evidence="11" id="KW-0675">Receptor</keyword>
<dbReference type="InterPro" id="IPR039426">
    <property type="entry name" value="TonB-dep_rcpt-like"/>
</dbReference>
<keyword evidence="12" id="KW-1185">Reference proteome</keyword>
<dbReference type="RefSeq" id="WP_129011510.1">
    <property type="nucleotide sequence ID" value="NZ_CP053835.1"/>
</dbReference>
<organism evidence="11 12">
    <name type="scientific">Arcobacter defluvii</name>
    <dbReference type="NCBI Taxonomy" id="873191"/>
    <lineage>
        <taxon>Bacteria</taxon>
        <taxon>Pseudomonadati</taxon>
        <taxon>Campylobacterota</taxon>
        <taxon>Epsilonproteobacteria</taxon>
        <taxon>Campylobacterales</taxon>
        <taxon>Arcobacteraceae</taxon>
        <taxon>Arcobacter</taxon>
    </lineage>
</organism>
<dbReference type="PANTHER" id="PTHR32552">
    <property type="entry name" value="FERRICHROME IRON RECEPTOR-RELATED"/>
    <property type="match status" value="1"/>
</dbReference>
<dbReference type="SUPFAM" id="SSF56935">
    <property type="entry name" value="Porins"/>
    <property type="match status" value="1"/>
</dbReference>
<dbReference type="KEGG" id="adz:ADFLV_1413"/>
<proteinExistence type="predicted"/>
<keyword evidence="7" id="KW-0408">Iron</keyword>
<evidence type="ECO:0000256" key="6">
    <source>
        <dbReference type="ARBA" id="ARBA00022729"/>
    </source>
</evidence>
<dbReference type="GO" id="GO:0009279">
    <property type="term" value="C:cell outer membrane"/>
    <property type="evidence" value="ECO:0007669"/>
    <property type="project" value="UniProtKB-SubCell"/>
</dbReference>
<dbReference type="Gene3D" id="2.40.170.20">
    <property type="entry name" value="TonB-dependent receptor, beta-barrel domain"/>
    <property type="match status" value="1"/>
</dbReference>
<evidence type="ECO:0000256" key="3">
    <source>
        <dbReference type="ARBA" id="ARBA00022452"/>
    </source>
</evidence>
<dbReference type="GO" id="GO:0015344">
    <property type="term" value="F:siderophore uptake transmembrane transporter activity"/>
    <property type="evidence" value="ECO:0007669"/>
    <property type="project" value="TreeGrafter"/>
</dbReference>
<reference evidence="11 12" key="1">
    <citation type="submission" date="2020-05" db="EMBL/GenBank/DDBJ databases">
        <title>Complete genome sequencing of Campylobacter and Arcobacter type strains.</title>
        <authorList>
            <person name="Miller W.G."/>
            <person name="Yee E."/>
        </authorList>
    </citation>
    <scope>NUCLEOTIDE SEQUENCE [LARGE SCALE GENOMIC DNA]</scope>
    <source>
        <strain evidence="11 12">LMG 25694</strain>
    </source>
</reference>
<keyword evidence="2" id="KW-0813">Transport</keyword>
<gene>
    <name evidence="11" type="ORF">ADFLV_1413</name>
</gene>
<keyword evidence="9" id="KW-0472">Membrane</keyword>